<keyword evidence="2" id="KW-1185">Reference proteome</keyword>
<accession>A0A9N9A5B8</accession>
<dbReference type="EMBL" id="CAJVPP010000872">
    <property type="protein sequence ID" value="CAG8518370.1"/>
    <property type="molecule type" value="Genomic_DNA"/>
</dbReference>
<evidence type="ECO:0000313" key="2">
    <source>
        <dbReference type="Proteomes" id="UP000789375"/>
    </source>
</evidence>
<comment type="caution">
    <text evidence="1">The sequence shown here is derived from an EMBL/GenBank/DDBJ whole genome shotgun (WGS) entry which is preliminary data.</text>
</comment>
<protein>
    <submittedName>
        <fullName evidence="1">12731_t:CDS:1</fullName>
    </submittedName>
</protein>
<evidence type="ECO:0000313" key="1">
    <source>
        <dbReference type="EMBL" id="CAG8518370.1"/>
    </source>
</evidence>
<sequence>MIKFPYDEFENQLKSSSYQNLETIHVDCIQSSTMTRVIQTNGGHLRKILVNEYDVLCDTYFKDSLNLICTIYETCPLIEYLSISFSKTTVHFAEFENLLKACQKLKGLLIVINEVMRDELKSVEEENFESGERLARVLIKSAPVNLTEIRIGESFPYFGFKFSLEALDAFFDNWRGRKALSMFTCDPVYNSADYKEIINKYLGEGVVKKFICGGLKDATFRYDKV</sequence>
<dbReference type="AlphaFoldDB" id="A0A9N9A5B8"/>
<organism evidence="1 2">
    <name type="scientific">Funneliformis mosseae</name>
    <name type="common">Endomycorrhizal fungus</name>
    <name type="synonym">Glomus mosseae</name>
    <dbReference type="NCBI Taxonomy" id="27381"/>
    <lineage>
        <taxon>Eukaryota</taxon>
        <taxon>Fungi</taxon>
        <taxon>Fungi incertae sedis</taxon>
        <taxon>Mucoromycota</taxon>
        <taxon>Glomeromycotina</taxon>
        <taxon>Glomeromycetes</taxon>
        <taxon>Glomerales</taxon>
        <taxon>Glomeraceae</taxon>
        <taxon>Funneliformis</taxon>
    </lineage>
</organism>
<gene>
    <name evidence="1" type="ORF">FMOSSE_LOCUS4902</name>
</gene>
<reference evidence="1" key="1">
    <citation type="submission" date="2021-06" db="EMBL/GenBank/DDBJ databases">
        <authorList>
            <person name="Kallberg Y."/>
            <person name="Tangrot J."/>
            <person name="Rosling A."/>
        </authorList>
    </citation>
    <scope>NUCLEOTIDE SEQUENCE</scope>
    <source>
        <strain evidence="1">87-6 pot B 2015</strain>
    </source>
</reference>
<name>A0A9N9A5B8_FUNMO</name>
<proteinExistence type="predicted"/>
<dbReference type="Proteomes" id="UP000789375">
    <property type="component" value="Unassembled WGS sequence"/>
</dbReference>